<gene>
    <name evidence="1" type="ORF">WMO28_10495</name>
</gene>
<sequence length="152" mass="16812">MYNAEAEKEEKGAGCYQHTQMQKDLIIEKLKERGLRITRQRMLLLDIILEGECSCCKEIYYQASALDPKIGVATVYRMINTLEAIGAISRKNMYRVACSTKGACTVELDDDTICHLSGQKLNEVILAGLKACGEVSGQNIRSLALLPVNEPA</sequence>
<keyword evidence="2" id="KW-1185">Reference proteome</keyword>
<evidence type="ECO:0000313" key="1">
    <source>
        <dbReference type="EMBL" id="MEQ2371365.1"/>
    </source>
</evidence>
<dbReference type="Proteomes" id="UP001473063">
    <property type="component" value="Unassembled WGS sequence"/>
</dbReference>
<reference evidence="1 2" key="1">
    <citation type="submission" date="2024-03" db="EMBL/GenBank/DDBJ databases">
        <title>Human intestinal bacterial collection.</title>
        <authorList>
            <person name="Pauvert C."/>
            <person name="Hitch T.C.A."/>
            <person name="Clavel T."/>
        </authorList>
    </citation>
    <scope>NUCLEOTIDE SEQUENCE [LARGE SCALE GENOMIC DNA]</scope>
    <source>
        <strain evidence="1 2">CLA-JM-H16</strain>
    </source>
</reference>
<accession>A0ABV1BHV0</accession>
<dbReference type="EMBL" id="JBBMEJ010000011">
    <property type="protein sequence ID" value="MEQ2371365.1"/>
    <property type="molecule type" value="Genomic_DNA"/>
</dbReference>
<name>A0ABV1BHV0_9FIRM</name>
<comment type="caution">
    <text evidence="1">The sequence shown here is derived from an EMBL/GenBank/DDBJ whole genome shotgun (WGS) entry which is preliminary data.</text>
</comment>
<dbReference type="InterPro" id="IPR036388">
    <property type="entry name" value="WH-like_DNA-bd_sf"/>
</dbReference>
<dbReference type="Pfam" id="PF01475">
    <property type="entry name" value="FUR"/>
    <property type="match status" value="1"/>
</dbReference>
<dbReference type="Gene3D" id="1.10.10.10">
    <property type="entry name" value="Winged helix-like DNA-binding domain superfamily/Winged helix DNA-binding domain"/>
    <property type="match status" value="1"/>
</dbReference>
<dbReference type="InterPro" id="IPR036390">
    <property type="entry name" value="WH_DNA-bd_sf"/>
</dbReference>
<dbReference type="InterPro" id="IPR002481">
    <property type="entry name" value="FUR"/>
</dbReference>
<dbReference type="RefSeq" id="WP_178645013.1">
    <property type="nucleotide sequence ID" value="NZ_JBBMEJ010000011.1"/>
</dbReference>
<dbReference type="SUPFAM" id="SSF46785">
    <property type="entry name" value="Winged helix' DNA-binding domain"/>
    <property type="match status" value="1"/>
</dbReference>
<protein>
    <submittedName>
        <fullName evidence="1">Transcriptional repressor</fullName>
    </submittedName>
</protein>
<proteinExistence type="predicted"/>
<organism evidence="1 2">
    <name type="scientific">Blautia aquisgranensis</name>
    <dbReference type="NCBI Taxonomy" id="3133153"/>
    <lineage>
        <taxon>Bacteria</taxon>
        <taxon>Bacillati</taxon>
        <taxon>Bacillota</taxon>
        <taxon>Clostridia</taxon>
        <taxon>Lachnospirales</taxon>
        <taxon>Lachnospiraceae</taxon>
        <taxon>Blautia</taxon>
    </lineage>
</organism>
<evidence type="ECO:0000313" key="2">
    <source>
        <dbReference type="Proteomes" id="UP001473063"/>
    </source>
</evidence>